<organism evidence="3 4">
    <name type="scientific">Kribbella pratensis</name>
    <dbReference type="NCBI Taxonomy" id="2512112"/>
    <lineage>
        <taxon>Bacteria</taxon>
        <taxon>Bacillati</taxon>
        <taxon>Actinomycetota</taxon>
        <taxon>Actinomycetes</taxon>
        <taxon>Propionibacteriales</taxon>
        <taxon>Kribbellaceae</taxon>
        <taxon>Kribbella</taxon>
    </lineage>
</organism>
<dbReference type="InterPro" id="IPR050212">
    <property type="entry name" value="Ntdp-like"/>
</dbReference>
<dbReference type="Gene3D" id="2.40.380.10">
    <property type="entry name" value="FomD-like"/>
    <property type="match status" value="1"/>
</dbReference>
<sequence>MVFAPGRSIARRDVHLNGMIAAVQTTRVVRDDAEALLTWTAAGSDCMLRGTRDGASIRKMSLAERDRTPSMLWPRHWEGRHVLIRTEPEADHSVWWFFDLEMRFEGWYVNLESPVRRWSAGIDILDHALDILVAPDRSWSLKDEDELAERIDHPAYWTAAEADRICAAAERIIGDIETGRFPFDGRYTDFRPDPSWKPAALPPYWDSEVASHRSSAPIT</sequence>
<evidence type="ECO:0000259" key="2">
    <source>
        <dbReference type="Pfam" id="PF04167"/>
    </source>
</evidence>
<accession>A0A4R8C7Z5</accession>
<dbReference type="GO" id="GO:0016787">
    <property type="term" value="F:hydrolase activity"/>
    <property type="evidence" value="ECO:0007669"/>
    <property type="project" value="UniProtKB-KW"/>
</dbReference>
<keyword evidence="1" id="KW-0378">Hydrolase</keyword>
<dbReference type="PANTHER" id="PTHR39159:SF1">
    <property type="entry name" value="UPF0374 PROTEIN YGAC"/>
    <property type="match status" value="1"/>
</dbReference>
<dbReference type="AlphaFoldDB" id="A0A4R8C7Z5"/>
<feature type="domain" description="DUF402" evidence="2">
    <location>
        <begin position="58"/>
        <end position="180"/>
    </location>
</feature>
<gene>
    <name evidence="3" type="ORF">EV653_5443</name>
</gene>
<dbReference type="InterPro" id="IPR007295">
    <property type="entry name" value="DUF402"/>
</dbReference>
<name>A0A4R8C7Z5_9ACTN</name>
<protein>
    <submittedName>
        <fullName evidence="3">Uncharacterized protein DUF402</fullName>
    </submittedName>
</protein>
<dbReference type="EMBL" id="SODP01000002">
    <property type="protein sequence ID" value="TDW71361.1"/>
    <property type="molecule type" value="Genomic_DNA"/>
</dbReference>
<reference evidence="3 4" key="1">
    <citation type="submission" date="2019-03" db="EMBL/GenBank/DDBJ databases">
        <title>Genomic Encyclopedia of Type Strains, Phase III (KMG-III): the genomes of soil and plant-associated and newly described type strains.</title>
        <authorList>
            <person name="Whitman W."/>
        </authorList>
    </citation>
    <scope>NUCLEOTIDE SEQUENCE [LARGE SCALE GENOMIC DNA]</scope>
    <source>
        <strain evidence="3 4">VKM Ac-2573</strain>
    </source>
</reference>
<keyword evidence="4" id="KW-1185">Reference proteome</keyword>
<evidence type="ECO:0000313" key="3">
    <source>
        <dbReference type="EMBL" id="TDW71361.1"/>
    </source>
</evidence>
<comment type="caution">
    <text evidence="3">The sequence shown here is derived from an EMBL/GenBank/DDBJ whole genome shotgun (WGS) entry which is preliminary data.</text>
</comment>
<dbReference type="Pfam" id="PF04167">
    <property type="entry name" value="DUF402"/>
    <property type="match status" value="1"/>
</dbReference>
<proteinExistence type="predicted"/>
<evidence type="ECO:0000256" key="1">
    <source>
        <dbReference type="ARBA" id="ARBA00022801"/>
    </source>
</evidence>
<dbReference type="OrthoDB" id="3815685at2"/>
<dbReference type="SUPFAM" id="SSF159234">
    <property type="entry name" value="FomD-like"/>
    <property type="match status" value="1"/>
</dbReference>
<dbReference type="InterPro" id="IPR035930">
    <property type="entry name" value="FomD-like_sf"/>
</dbReference>
<dbReference type="Proteomes" id="UP000295146">
    <property type="component" value="Unassembled WGS sequence"/>
</dbReference>
<evidence type="ECO:0000313" key="4">
    <source>
        <dbReference type="Proteomes" id="UP000295146"/>
    </source>
</evidence>
<dbReference type="PANTHER" id="PTHR39159">
    <property type="match status" value="1"/>
</dbReference>
<dbReference type="RefSeq" id="WP_134106436.1">
    <property type="nucleotide sequence ID" value="NZ_SODP01000002.1"/>
</dbReference>